<dbReference type="SUPFAM" id="SSF51905">
    <property type="entry name" value="FAD/NAD(P)-binding domain"/>
    <property type="match status" value="1"/>
</dbReference>
<evidence type="ECO:0000313" key="2">
    <source>
        <dbReference type="EMBL" id="KAK0550262.1"/>
    </source>
</evidence>
<proteinExistence type="predicted"/>
<dbReference type="Gene3D" id="3.50.50.60">
    <property type="entry name" value="FAD/NAD(P)-binding domain"/>
    <property type="match status" value="2"/>
</dbReference>
<dbReference type="AlphaFoldDB" id="A0AAN6GPH8"/>
<organism evidence="2 3">
    <name type="scientific">Tilletia horrida</name>
    <dbReference type="NCBI Taxonomy" id="155126"/>
    <lineage>
        <taxon>Eukaryota</taxon>
        <taxon>Fungi</taxon>
        <taxon>Dikarya</taxon>
        <taxon>Basidiomycota</taxon>
        <taxon>Ustilaginomycotina</taxon>
        <taxon>Exobasidiomycetes</taxon>
        <taxon>Tilletiales</taxon>
        <taxon>Tilletiaceae</taxon>
        <taxon>Tilletia</taxon>
    </lineage>
</organism>
<dbReference type="GO" id="GO:0009063">
    <property type="term" value="P:amino acid catabolic process"/>
    <property type="evidence" value="ECO:0007669"/>
    <property type="project" value="TreeGrafter"/>
</dbReference>
<sequence>MLQNKTKDTAFVAQAHSARIAIVGAGMSGLLTSLLLESVNVSNYELIEASFRYGGRVHTAPFGDNSWFELGAMRIPHSYMDPSTKERVILKDMQLFFSLVDELNRLNADKPFLQIKLIPWIQSMDGEYLVLELYLNPIKRSLSPLRSAGNLLYSHGIKKDGKAPSIAQIKADPSLTFVDSNPERSKAVAAIAAVTTNNTWARQIADNMFKAHKEWLDSGFEDFSEYQFLRNQGFSVNVSDSITSHDLAGQTLWFEAYDDPYFFADRWFTIDHGMSHLPGAFWGLPGAAKTKLGHQVTGIAPSQDSSKVQVWWQQRQVFPPSSSGAKQLEEYDYAIVSAPFSVSNRSSESHPLRDANVAADLEKKIPELGHAILVAPAAIF</sequence>
<dbReference type="PANTHER" id="PTHR10742:SF342">
    <property type="entry name" value="AMINE OXIDASE"/>
    <property type="match status" value="1"/>
</dbReference>
<dbReference type="PANTHER" id="PTHR10742">
    <property type="entry name" value="FLAVIN MONOAMINE OXIDASE"/>
    <property type="match status" value="1"/>
</dbReference>
<protein>
    <recommendedName>
        <fullName evidence="1">Amine oxidase domain-containing protein</fullName>
    </recommendedName>
</protein>
<feature type="domain" description="Amine oxidase" evidence="1">
    <location>
        <begin position="27"/>
        <end position="345"/>
    </location>
</feature>
<name>A0AAN6GPH8_9BASI</name>
<dbReference type="Proteomes" id="UP001176517">
    <property type="component" value="Unassembled WGS sequence"/>
</dbReference>
<dbReference type="InterPro" id="IPR036188">
    <property type="entry name" value="FAD/NAD-bd_sf"/>
</dbReference>
<keyword evidence="3" id="KW-1185">Reference proteome</keyword>
<comment type="caution">
    <text evidence="2">The sequence shown here is derived from an EMBL/GenBank/DDBJ whole genome shotgun (WGS) entry which is preliminary data.</text>
</comment>
<gene>
    <name evidence="2" type="ORF">OC846_003742</name>
</gene>
<dbReference type="InterPro" id="IPR050281">
    <property type="entry name" value="Flavin_monoamine_oxidase"/>
</dbReference>
<dbReference type="Pfam" id="PF01593">
    <property type="entry name" value="Amino_oxidase"/>
    <property type="match status" value="1"/>
</dbReference>
<dbReference type="GO" id="GO:0001716">
    <property type="term" value="F:L-amino-acid oxidase activity"/>
    <property type="evidence" value="ECO:0007669"/>
    <property type="project" value="TreeGrafter"/>
</dbReference>
<dbReference type="EMBL" id="JAPDMZ010000096">
    <property type="protein sequence ID" value="KAK0550262.1"/>
    <property type="molecule type" value="Genomic_DNA"/>
</dbReference>
<evidence type="ECO:0000259" key="1">
    <source>
        <dbReference type="Pfam" id="PF01593"/>
    </source>
</evidence>
<evidence type="ECO:0000313" key="3">
    <source>
        <dbReference type="Proteomes" id="UP001176517"/>
    </source>
</evidence>
<dbReference type="InterPro" id="IPR002937">
    <property type="entry name" value="Amino_oxidase"/>
</dbReference>
<dbReference type="Gene3D" id="1.20.1440.240">
    <property type="match status" value="1"/>
</dbReference>
<accession>A0AAN6GPH8</accession>
<reference evidence="2" key="1">
    <citation type="journal article" date="2023" name="PhytoFront">
        <title>Draft Genome Resources of Seven Strains of Tilletia horrida, Causal Agent of Kernel Smut of Rice.</title>
        <authorList>
            <person name="Khanal S."/>
            <person name="Antony Babu S."/>
            <person name="Zhou X.G."/>
        </authorList>
    </citation>
    <scope>NUCLEOTIDE SEQUENCE</scope>
    <source>
        <strain evidence="2">TX6</strain>
    </source>
</reference>